<evidence type="ECO:0000313" key="3">
    <source>
        <dbReference type="EMBL" id="MFC5007078.1"/>
    </source>
</evidence>
<dbReference type="RefSeq" id="WP_380127728.1">
    <property type="nucleotide sequence ID" value="NZ_JBHSIU010000111.1"/>
</dbReference>
<keyword evidence="4" id="KW-1185">Reference proteome</keyword>
<organism evidence="3 4">
    <name type="scientific">Dactylosporangium cerinum</name>
    <dbReference type="NCBI Taxonomy" id="1434730"/>
    <lineage>
        <taxon>Bacteria</taxon>
        <taxon>Bacillati</taxon>
        <taxon>Actinomycetota</taxon>
        <taxon>Actinomycetes</taxon>
        <taxon>Micromonosporales</taxon>
        <taxon>Micromonosporaceae</taxon>
        <taxon>Dactylosporangium</taxon>
    </lineage>
</organism>
<dbReference type="Gene3D" id="3.40.50.12780">
    <property type="entry name" value="N-terminal domain of ligase-like"/>
    <property type="match status" value="2"/>
</dbReference>
<proteinExistence type="inferred from homology"/>
<sequence length="443" mass="45600">MMSIAALVAPTASATVTDILTRLRDLAVGHGDRPAVIDAHRTITYAELWQAGHAARAGHRVGGRFVVPVAAHPSAATVVAALGVWLSGGIPMPVPAGTRMTLLEPLLRQTDEIGHWCQPWRAHLHTEPGGRQITVAGGLPPTSSPVSAALGLIIGGTALLCAPLYAGPVFDTAVRQLLLGGTVVLRPEFSPQDWLDTVVRTGADWAILAAGQVMALIQQQGDLTGGLEVATGTVRRIVLPAAVPAINVGYLAALTAHTGAAVSTWYHAPVYDGALSTPGGRVPAMLTPLPGVLLRTVDPASRPTPPGVAGLIEASSSSGATAHRADQPCTPAGQWRTSGDIGTIDGNGRLTLRRLDRARHYRAGSADTAKVSVAALQQTLNAHRGVASHTVHVVPDADGEPRAHIRACTSTASLTTAALAQHCTAHGTPCPAEHITITSSGAP</sequence>
<dbReference type="EMBL" id="JBHSIU010000111">
    <property type="protein sequence ID" value="MFC5007078.1"/>
    <property type="molecule type" value="Genomic_DNA"/>
</dbReference>
<accession>A0ABV9WF56</accession>
<dbReference type="InterPro" id="IPR042099">
    <property type="entry name" value="ANL_N_sf"/>
</dbReference>
<comment type="caution">
    <text evidence="3">The sequence shown here is derived from an EMBL/GenBank/DDBJ whole genome shotgun (WGS) entry which is preliminary data.</text>
</comment>
<keyword evidence="2" id="KW-0436">Ligase</keyword>
<protein>
    <submittedName>
        <fullName evidence="3">Uncharacterized protein</fullName>
    </submittedName>
</protein>
<comment type="similarity">
    <text evidence="1">Belongs to the ATP-dependent AMP-binding enzyme family.</text>
</comment>
<name>A0ABV9WF56_9ACTN</name>
<evidence type="ECO:0000313" key="4">
    <source>
        <dbReference type="Proteomes" id="UP001595912"/>
    </source>
</evidence>
<dbReference type="PANTHER" id="PTHR24096:SF149">
    <property type="entry name" value="AMP-BINDING DOMAIN-CONTAINING PROTEIN-RELATED"/>
    <property type="match status" value="1"/>
</dbReference>
<evidence type="ECO:0000256" key="1">
    <source>
        <dbReference type="ARBA" id="ARBA00006432"/>
    </source>
</evidence>
<dbReference type="Proteomes" id="UP001595912">
    <property type="component" value="Unassembled WGS sequence"/>
</dbReference>
<gene>
    <name evidence="3" type="ORF">ACFPIJ_55895</name>
</gene>
<reference evidence="4" key="1">
    <citation type="journal article" date="2019" name="Int. J. Syst. Evol. Microbiol.">
        <title>The Global Catalogue of Microorganisms (GCM) 10K type strain sequencing project: providing services to taxonomists for standard genome sequencing and annotation.</title>
        <authorList>
            <consortium name="The Broad Institute Genomics Platform"/>
            <consortium name="The Broad Institute Genome Sequencing Center for Infectious Disease"/>
            <person name="Wu L."/>
            <person name="Ma J."/>
        </authorList>
    </citation>
    <scope>NUCLEOTIDE SEQUENCE [LARGE SCALE GENOMIC DNA]</scope>
    <source>
        <strain evidence="4">CGMCC 4.7152</strain>
    </source>
</reference>
<dbReference type="SUPFAM" id="SSF56801">
    <property type="entry name" value="Acetyl-CoA synthetase-like"/>
    <property type="match status" value="1"/>
</dbReference>
<dbReference type="PANTHER" id="PTHR24096">
    <property type="entry name" value="LONG-CHAIN-FATTY-ACID--COA LIGASE"/>
    <property type="match status" value="1"/>
</dbReference>
<evidence type="ECO:0000256" key="2">
    <source>
        <dbReference type="ARBA" id="ARBA00022598"/>
    </source>
</evidence>